<dbReference type="SUPFAM" id="SSF47090">
    <property type="entry name" value="PGBD-like"/>
    <property type="match status" value="1"/>
</dbReference>
<dbReference type="Gene3D" id="3.30.1380.10">
    <property type="match status" value="1"/>
</dbReference>
<dbReference type="InterPro" id="IPR003709">
    <property type="entry name" value="VanY-like_core_dom"/>
</dbReference>
<reference evidence="3" key="1">
    <citation type="submission" date="2019-10" db="EMBL/GenBank/DDBJ databases">
        <title>Draft genome sequece of Microseira wollei NIES-4236.</title>
        <authorList>
            <person name="Yamaguchi H."/>
            <person name="Suzuki S."/>
            <person name="Kawachi M."/>
        </authorList>
    </citation>
    <scope>NUCLEOTIDE SEQUENCE</scope>
    <source>
        <strain evidence="3">NIES-4236</strain>
    </source>
</reference>
<dbReference type="RefSeq" id="WP_226588556.1">
    <property type="nucleotide sequence ID" value="NZ_BLAY01000138.1"/>
</dbReference>
<dbReference type="Pfam" id="PF02557">
    <property type="entry name" value="VanY"/>
    <property type="match status" value="1"/>
</dbReference>
<accession>A0AAV3XJ02</accession>
<proteinExistence type="predicted"/>
<dbReference type="InterPro" id="IPR036365">
    <property type="entry name" value="PGBD-like_sf"/>
</dbReference>
<dbReference type="CDD" id="cd14814">
    <property type="entry name" value="Peptidase_M15"/>
    <property type="match status" value="1"/>
</dbReference>
<organism evidence="3 4">
    <name type="scientific">Microseira wollei NIES-4236</name>
    <dbReference type="NCBI Taxonomy" id="2530354"/>
    <lineage>
        <taxon>Bacteria</taxon>
        <taxon>Bacillati</taxon>
        <taxon>Cyanobacteriota</taxon>
        <taxon>Cyanophyceae</taxon>
        <taxon>Oscillatoriophycideae</taxon>
        <taxon>Aerosakkonematales</taxon>
        <taxon>Aerosakkonemataceae</taxon>
        <taxon>Microseira</taxon>
    </lineage>
</organism>
<dbReference type="EMBL" id="BLAY01000138">
    <property type="protein sequence ID" value="GET41870.1"/>
    <property type="molecule type" value="Genomic_DNA"/>
</dbReference>
<evidence type="ECO:0000259" key="1">
    <source>
        <dbReference type="Pfam" id="PF01471"/>
    </source>
</evidence>
<protein>
    <submittedName>
        <fullName evidence="3">Peptidoglycan-binding domain-containing protein</fullName>
    </submittedName>
</protein>
<dbReference type="Pfam" id="PF01471">
    <property type="entry name" value="PG_binding_1"/>
    <property type="match status" value="1"/>
</dbReference>
<dbReference type="InterPro" id="IPR002477">
    <property type="entry name" value="Peptidoglycan-bd-like"/>
</dbReference>
<dbReference type="InterPro" id="IPR036366">
    <property type="entry name" value="PGBDSf"/>
</dbReference>
<sequence length="307" mass="33625">MSNEDLETNEFELCLDIFEGEARAAEQGDAEPRGPWSGLIKDAPGCSTEIVNGLSQQLIHQVNAISGNLLVPFDDLDNLELGPAAWPFLIPPAKEALGKAIQDRGTKLKVNSAYRTLPQQYLLFKWGNGCGYPIVAKPGTSNHQSGIAIDIDDPGGWRPYLSKYGWVWLGEKDPPHFDYKGAGTQDLRSSATLAFQKLWNKNNPNQKITEDGAYGNQVQGCLNQTLAKGFEMAPWDDHPRTMRLFSPRMQGSDVQKLQEALIKAGFTLDADGVYGPGTDTAVKQFQEKNGMTVDGIVGSQTLVKLIT</sequence>
<feature type="domain" description="D-alanyl-D-alanine carboxypeptidase-like core" evidence="2">
    <location>
        <begin position="94"/>
        <end position="154"/>
    </location>
</feature>
<evidence type="ECO:0000313" key="3">
    <source>
        <dbReference type="EMBL" id="GET41870.1"/>
    </source>
</evidence>
<evidence type="ECO:0000259" key="2">
    <source>
        <dbReference type="Pfam" id="PF02557"/>
    </source>
</evidence>
<dbReference type="Gene3D" id="1.10.101.10">
    <property type="entry name" value="PGBD-like superfamily/PGBD"/>
    <property type="match status" value="1"/>
</dbReference>
<dbReference type="SUPFAM" id="SSF55166">
    <property type="entry name" value="Hedgehog/DD-peptidase"/>
    <property type="match status" value="1"/>
</dbReference>
<name>A0AAV3XJ02_9CYAN</name>
<comment type="caution">
    <text evidence="3">The sequence shown here is derived from an EMBL/GenBank/DDBJ whole genome shotgun (WGS) entry which is preliminary data.</text>
</comment>
<dbReference type="GO" id="GO:0006508">
    <property type="term" value="P:proteolysis"/>
    <property type="evidence" value="ECO:0007669"/>
    <property type="project" value="InterPro"/>
</dbReference>
<dbReference type="GO" id="GO:0008233">
    <property type="term" value="F:peptidase activity"/>
    <property type="evidence" value="ECO:0007669"/>
    <property type="project" value="InterPro"/>
</dbReference>
<dbReference type="InterPro" id="IPR009045">
    <property type="entry name" value="Zn_M74/Hedgehog-like"/>
</dbReference>
<gene>
    <name evidence="3" type="ORF">MiSe_66840</name>
</gene>
<evidence type="ECO:0000313" key="4">
    <source>
        <dbReference type="Proteomes" id="UP001050975"/>
    </source>
</evidence>
<keyword evidence="4" id="KW-1185">Reference proteome</keyword>
<feature type="domain" description="Peptidoglycan binding-like" evidence="1">
    <location>
        <begin position="250"/>
        <end position="305"/>
    </location>
</feature>
<dbReference type="Proteomes" id="UP001050975">
    <property type="component" value="Unassembled WGS sequence"/>
</dbReference>
<dbReference type="AlphaFoldDB" id="A0AAV3XJ02"/>